<keyword evidence="8" id="KW-1185">Reference proteome</keyword>
<dbReference type="Proteomes" id="UP000474159">
    <property type="component" value="Unassembled WGS sequence"/>
</dbReference>
<dbReference type="PANTHER" id="PTHR45772:SF4">
    <property type="entry name" value="ABC TRANSPORTER ATP-BINDING PROTEIN"/>
    <property type="match status" value="1"/>
</dbReference>
<dbReference type="Pfam" id="PF12399">
    <property type="entry name" value="BCA_ABC_TP_C"/>
    <property type="match status" value="1"/>
</dbReference>
<name>A0A6L3T084_9HYPH</name>
<dbReference type="EMBL" id="VZZK01000007">
    <property type="protein sequence ID" value="KAB1079861.1"/>
    <property type="molecule type" value="Genomic_DNA"/>
</dbReference>
<evidence type="ECO:0000313" key="8">
    <source>
        <dbReference type="Proteomes" id="UP000474159"/>
    </source>
</evidence>
<reference evidence="7 8" key="1">
    <citation type="submission" date="2019-09" db="EMBL/GenBank/DDBJ databases">
        <title>YIM 48816 draft genome.</title>
        <authorList>
            <person name="Jiang L."/>
        </authorList>
    </citation>
    <scope>NUCLEOTIDE SEQUENCE [LARGE SCALE GENOMIC DNA]</scope>
    <source>
        <strain evidence="7 8">YIM 48816</strain>
    </source>
</reference>
<dbReference type="GO" id="GO:0005886">
    <property type="term" value="C:plasma membrane"/>
    <property type="evidence" value="ECO:0007669"/>
    <property type="project" value="TreeGrafter"/>
</dbReference>
<keyword evidence="2" id="KW-0813">Transport</keyword>
<feature type="domain" description="ABC transporter" evidence="6">
    <location>
        <begin position="11"/>
        <end position="256"/>
    </location>
</feature>
<dbReference type="Gene3D" id="3.40.50.300">
    <property type="entry name" value="P-loop containing nucleotide triphosphate hydrolases"/>
    <property type="match status" value="1"/>
</dbReference>
<dbReference type="PROSITE" id="PS50893">
    <property type="entry name" value="ABC_TRANSPORTER_2"/>
    <property type="match status" value="1"/>
</dbReference>
<dbReference type="GO" id="GO:0005524">
    <property type="term" value="F:ATP binding"/>
    <property type="evidence" value="ECO:0007669"/>
    <property type="project" value="UniProtKB-KW"/>
</dbReference>
<feature type="compositionally biased region" description="Pro residues" evidence="5">
    <location>
        <begin position="272"/>
        <end position="282"/>
    </location>
</feature>
<keyword evidence="3" id="KW-0547">Nucleotide-binding</keyword>
<feature type="compositionally biased region" description="Low complexity" evidence="5">
    <location>
        <begin position="283"/>
        <end position="294"/>
    </location>
</feature>
<evidence type="ECO:0000256" key="4">
    <source>
        <dbReference type="ARBA" id="ARBA00022840"/>
    </source>
</evidence>
<keyword evidence="4 7" id="KW-0067">ATP-binding</keyword>
<dbReference type="InterPro" id="IPR003593">
    <property type="entry name" value="AAA+_ATPase"/>
</dbReference>
<evidence type="ECO:0000256" key="1">
    <source>
        <dbReference type="ARBA" id="ARBA00005417"/>
    </source>
</evidence>
<organism evidence="7 8">
    <name type="scientific">Methylobacterium soli</name>
    <dbReference type="NCBI Taxonomy" id="553447"/>
    <lineage>
        <taxon>Bacteria</taxon>
        <taxon>Pseudomonadati</taxon>
        <taxon>Pseudomonadota</taxon>
        <taxon>Alphaproteobacteria</taxon>
        <taxon>Hyphomicrobiales</taxon>
        <taxon>Methylobacteriaceae</taxon>
        <taxon>Methylobacterium</taxon>
    </lineage>
</organism>
<comment type="similarity">
    <text evidence="1">Belongs to the ABC transporter superfamily.</text>
</comment>
<dbReference type="FunFam" id="3.40.50.300:FF:000421">
    <property type="entry name" value="Branched-chain amino acid ABC transporter ATP-binding protein"/>
    <property type="match status" value="1"/>
</dbReference>
<gene>
    <name evidence="7" type="ORF">F6X53_08870</name>
</gene>
<evidence type="ECO:0000313" key="7">
    <source>
        <dbReference type="EMBL" id="KAB1079861.1"/>
    </source>
</evidence>
<dbReference type="InterPro" id="IPR051120">
    <property type="entry name" value="ABC_AA/LPS_Transport"/>
</dbReference>
<proteinExistence type="inferred from homology"/>
<evidence type="ECO:0000256" key="5">
    <source>
        <dbReference type="SAM" id="MobiDB-lite"/>
    </source>
</evidence>
<sequence>MTSSAPESPILSVEHVGVRFGGLVAIADLHFDVRPGEIVSLIGPNGAGKTTAFNVMTGFLRPSQGVVRFRGTALTGLQPHEIVRLGLSRTFQRTSVFPDDTVFDNVMIGLHRRTRSRLVDTLLGRDRAAERRLRAEARDLLDRVGLTARADEKAGALAYGEQRLVGVALALATEPAMLLLDEPVSGMNASETRVFVRLIRAIRARGVTILLVEHDMPMVMEVSDRIAVLNYGRLIAQGAPAEIRSDPAVIEAYLGQGSAAREAAMRAASVPTPVPAPMPVPATPETAVAEASHA</sequence>
<dbReference type="InterPro" id="IPR017871">
    <property type="entry name" value="ABC_transporter-like_CS"/>
</dbReference>
<dbReference type="PANTHER" id="PTHR45772">
    <property type="entry name" value="CONSERVED COMPONENT OF ABC TRANSPORTER FOR NATURAL AMINO ACIDS-RELATED"/>
    <property type="match status" value="1"/>
</dbReference>
<dbReference type="InterPro" id="IPR032823">
    <property type="entry name" value="BCA_ABC_TP_C"/>
</dbReference>
<dbReference type="AlphaFoldDB" id="A0A6L3T084"/>
<accession>A0A6L3T084</accession>
<comment type="caution">
    <text evidence="7">The sequence shown here is derived from an EMBL/GenBank/DDBJ whole genome shotgun (WGS) entry which is preliminary data.</text>
</comment>
<dbReference type="PROSITE" id="PS00211">
    <property type="entry name" value="ABC_TRANSPORTER_1"/>
    <property type="match status" value="1"/>
</dbReference>
<evidence type="ECO:0000259" key="6">
    <source>
        <dbReference type="PROSITE" id="PS50893"/>
    </source>
</evidence>
<dbReference type="SUPFAM" id="SSF52540">
    <property type="entry name" value="P-loop containing nucleoside triphosphate hydrolases"/>
    <property type="match status" value="1"/>
</dbReference>
<dbReference type="SMART" id="SM00382">
    <property type="entry name" value="AAA"/>
    <property type="match status" value="1"/>
</dbReference>
<evidence type="ECO:0000256" key="3">
    <source>
        <dbReference type="ARBA" id="ARBA00022741"/>
    </source>
</evidence>
<dbReference type="InterPro" id="IPR027417">
    <property type="entry name" value="P-loop_NTPase"/>
</dbReference>
<dbReference type="OrthoDB" id="9779872at2"/>
<dbReference type="InterPro" id="IPR003439">
    <property type="entry name" value="ABC_transporter-like_ATP-bd"/>
</dbReference>
<dbReference type="Pfam" id="PF00005">
    <property type="entry name" value="ABC_tran"/>
    <property type="match status" value="1"/>
</dbReference>
<dbReference type="GO" id="GO:0016887">
    <property type="term" value="F:ATP hydrolysis activity"/>
    <property type="evidence" value="ECO:0007669"/>
    <property type="project" value="InterPro"/>
</dbReference>
<evidence type="ECO:0000256" key="2">
    <source>
        <dbReference type="ARBA" id="ARBA00022448"/>
    </source>
</evidence>
<dbReference type="CDD" id="cd03219">
    <property type="entry name" value="ABC_Mj1267_LivG_branched"/>
    <property type="match status" value="1"/>
</dbReference>
<protein>
    <submittedName>
        <fullName evidence="7">ABC transporter ATP-binding protein</fullName>
    </submittedName>
</protein>
<feature type="region of interest" description="Disordered" evidence="5">
    <location>
        <begin position="271"/>
        <end position="294"/>
    </location>
</feature>
<dbReference type="RefSeq" id="WP_150999607.1">
    <property type="nucleotide sequence ID" value="NZ_BPQY01000187.1"/>
</dbReference>